<organism evidence="7 9">
    <name type="scientific">Didymodactylos carnosus</name>
    <dbReference type="NCBI Taxonomy" id="1234261"/>
    <lineage>
        <taxon>Eukaryota</taxon>
        <taxon>Metazoa</taxon>
        <taxon>Spiralia</taxon>
        <taxon>Gnathifera</taxon>
        <taxon>Rotifera</taxon>
        <taxon>Eurotatoria</taxon>
        <taxon>Bdelloidea</taxon>
        <taxon>Philodinida</taxon>
        <taxon>Philodinidae</taxon>
        <taxon>Didymodactylos</taxon>
    </lineage>
</organism>
<feature type="domain" description="HAT C-terminal dimerisation" evidence="6">
    <location>
        <begin position="198"/>
        <end position="252"/>
    </location>
</feature>
<evidence type="ECO:0000256" key="2">
    <source>
        <dbReference type="ARBA" id="ARBA00022723"/>
    </source>
</evidence>
<dbReference type="OrthoDB" id="5103at2759"/>
<keyword evidence="4" id="KW-0862">Zinc</keyword>
<dbReference type="Proteomes" id="UP000663829">
    <property type="component" value="Unassembled WGS sequence"/>
</dbReference>
<gene>
    <name evidence="7" type="ORF">GPM918_LOCUS30222</name>
    <name evidence="8" type="ORF">SRO942_LOCUS30828</name>
</gene>
<keyword evidence="9" id="KW-1185">Reference proteome</keyword>
<dbReference type="GO" id="GO:0008270">
    <property type="term" value="F:zinc ion binding"/>
    <property type="evidence" value="ECO:0007669"/>
    <property type="project" value="UniProtKB-KW"/>
</dbReference>
<dbReference type="Proteomes" id="UP000681722">
    <property type="component" value="Unassembled WGS sequence"/>
</dbReference>
<evidence type="ECO:0000313" key="9">
    <source>
        <dbReference type="Proteomes" id="UP000663829"/>
    </source>
</evidence>
<dbReference type="SUPFAM" id="SSF53098">
    <property type="entry name" value="Ribonuclease H-like"/>
    <property type="match status" value="1"/>
</dbReference>
<comment type="caution">
    <text evidence="7">The sequence shown here is derived from an EMBL/GenBank/DDBJ whole genome shotgun (WGS) entry which is preliminary data.</text>
</comment>
<evidence type="ECO:0000313" key="8">
    <source>
        <dbReference type="EMBL" id="CAF4194316.1"/>
    </source>
</evidence>
<dbReference type="AlphaFoldDB" id="A0A815GCN1"/>
<evidence type="ECO:0000313" key="7">
    <source>
        <dbReference type="EMBL" id="CAF1336649.1"/>
    </source>
</evidence>
<accession>A0A815GCN1</accession>
<comment type="subcellular location">
    <subcellularLocation>
        <location evidence="1">Nucleus</location>
    </subcellularLocation>
</comment>
<evidence type="ECO:0000256" key="4">
    <source>
        <dbReference type="ARBA" id="ARBA00022833"/>
    </source>
</evidence>
<evidence type="ECO:0000259" key="6">
    <source>
        <dbReference type="Pfam" id="PF05699"/>
    </source>
</evidence>
<dbReference type="InterPro" id="IPR008906">
    <property type="entry name" value="HATC_C_dom"/>
</dbReference>
<dbReference type="PANTHER" id="PTHR46481">
    <property type="entry name" value="ZINC FINGER BED DOMAIN-CONTAINING PROTEIN 4"/>
    <property type="match status" value="1"/>
</dbReference>
<proteinExistence type="predicted"/>
<dbReference type="GO" id="GO:0005634">
    <property type="term" value="C:nucleus"/>
    <property type="evidence" value="ECO:0007669"/>
    <property type="project" value="UniProtKB-SubCell"/>
</dbReference>
<evidence type="ECO:0000256" key="5">
    <source>
        <dbReference type="ARBA" id="ARBA00023242"/>
    </source>
</evidence>
<sequence>MYRFDSTRENLFSIRFGPIRLWFLKLGFDPIRFGLSTKNPVRFDSIRSNRMDSGRIIRFIGISCSVVQDHEEIIDGQRKATTDYGFESSMFETVVHVIETIQANHDLCAKRSLKKLPDHLKDQSHKHVRQEVRRIRAQLEVLEQNQKHSLEPPSKRMKNQTSFFARFESGNLSEEANEAGESGNESEEFEFDFKKGDELDRYLLLELDQNQKTDPLEFWKNHQLRFPCLSRHARAIFSIPATTTNVEREFSAVGF</sequence>
<reference evidence="7" key="1">
    <citation type="submission" date="2021-02" db="EMBL/GenBank/DDBJ databases">
        <authorList>
            <person name="Nowell W R."/>
        </authorList>
    </citation>
    <scope>NUCLEOTIDE SEQUENCE</scope>
</reference>
<evidence type="ECO:0000256" key="1">
    <source>
        <dbReference type="ARBA" id="ARBA00004123"/>
    </source>
</evidence>
<keyword evidence="5" id="KW-0539">Nucleus</keyword>
<dbReference type="PANTHER" id="PTHR46481:SF10">
    <property type="entry name" value="ZINC FINGER BED DOMAIN-CONTAINING PROTEIN 39"/>
    <property type="match status" value="1"/>
</dbReference>
<dbReference type="Pfam" id="PF05699">
    <property type="entry name" value="Dimer_Tnp_hAT"/>
    <property type="match status" value="1"/>
</dbReference>
<evidence type="ECO:0000256" key="3">
    <source>
        <dbReference type="ARBA" id="ARBA00022771"/>
    </source>
</evidence>
<keyword evidence="2" id="KW-0479">Metal-binding</keyword>
<keyword evidence="3" id="KW-0863">Zinc-finger</keyword>
<dbReference type="EMBL" id="CAJOBC010056354">
    <property type="protein sequence ID" value="CAF4194316.1"/>
    <property type="molecule type" value="Genomic_DNA"/>
</dbReference>
<dbReference type="GO" id="GO:0046983">
    <property type="term" value="F:protein dimerization activity"/>
    <property type="evidence" value="ECO:0007669"/>
    <property type="project" value="InterPro"/>
</dbReference>
<name>A0A815GCN1_9BILA</name>
<protein>
    <recommendedName>
        <fullName evidence="6">HAT C-terminal dimerisation domain-containing protein</fullName>
    </recommendedName>
</protein>
<dbReference type="InterPro" id="IPR052035">
    <property type="entry name" value="ZnF_BED_domain_contain"/>
</dbReference>
<dbReference type="InterPro" id="IPR012337">
    <property type="entry name" value="RNaseH-like_sf"/>
</dbReference>
<dbReference type="EMBL" id="CAJNOQ010014190">
    <property type="protein sequence ID" value="CAF1336649.1"/>
    <property type="molecule type" value="Genomic_DNA"/>
</dbReference>